<organism evidence="2 3">
    <name type="scientific">Blepharisma stoltei</name>
    <dbReference type="NCBI Taxonomy" id="1481888"/>
    <lineage>
        <taxon>Eukaryota</taxon>
        <taxon>Sar</taxon>
        <taxon>Alveolata</taxon>
        <taxon>Ciliophora</taxon>
        <taxon>Postciliodesmatophora</taxon>
        <taxon>Heterotrichea</taxon>
        <taxon>Heterotrichida</taxon>
        <taxon>Blepharismidae</taxon>
        <taxon>Blepharisma</taxon>
    </lineage>
</organism>
<gene>
    <name evidence="2" type="ORF">BSTOLATCC_MIC17726</name>
</gene>
<dbReference type="Proteomes" id="UP001162131">
    <property type="component" value="Unassembled WGS sequence"/>
</dbReference>
<evidence type="ECO:0000256" key="1">
    <source>
        <dbReference type="SAM" id="Phobius"/>
    </source>
</evidence>
<comment type="caution">
    <text evidence="2">The sequence shown here is derived from an EMBL/GenBank/DDBJ whole genome shotgun (WGS) entry which is preliminary data.</text>
</comment>
<reference evidence="2" key="1">
    <citation type="submission" date="2021-09" db="EMBL/GenBank/DDBJ databases">
        <authorList>
            <consortium name="AG Swart"/>
            <person name="Singh M."/>
            <person name="Singh A."/>
            <person name="Seah K."/>
            <person name="Emmerich C."/>
        </authorList>
    </citation>
    <scope>NUCLEOTIDE SEQUENCE</scope>
    <source>
        <strain evidence="2">ATCC30299</strain>
    </source>
</reference>
<keyword evidence="3" id="KW-1185">Reference proteome</keyword>
<evidence type="ECO:0000313" key="3">
    <source>
        <dbReference type="Proteomes" id="UP001162131"/>
    </source>
</evidence>
<dbReference type="AlphaFoldDB" id="A0AAU9INE2"/>
<name>A0AAU9INE2_9CILI</name>
<feature type="transmembrane region" description="Helical" evidence="1">
    <location>
        <begin position="236"/>
        <end position="254"/>
    </location>
</feature>
<keyword evidence="1" id="KW-1133">Transmembrane helix</keyword>
<keyword evidence="1" id="KW-0812">Transmembrane</keyword>
<sequence>MLKLKYLSIERLASVHGVDSSIDSNMELQRVGSVNRKVKMTIYLQYIWRIMLFFIIAASYYLLIYCYLYPICESSMLYRPHLLSNFISRRLLVVRLSLISKEIYYNYNYQKIPELYPFKNSVAAQDAMIGLLKLQNKEIRHEKYAILMSSDLRERVYETIDSQLATLKQGSEASTADLMFDIETLIYWVPSIIDIKKFDYQVDLLLNEIAEEFKLADKDSIDVINRQLDTIVNTTVIYSIAVCALFFLYYLPYLNYQIGQLKRFSVLPSILPADLDHGRLY</sequence>
<evidence type="ECO:0000313" key="2">
    <source>
        <dbReference type="EMBL" id="CAG9317105.1"/>
    </source>
</evidence>
<keyword evidence="1" id="KW-0472">Membrane</keyword>
<dbReference type="EMBL" id="CAJZBQ010000017">
    <property type="protein sequence ID" value="CAG9317105.1"/>
    <property type="molecule type" value="Genomic_DNA"/>
</dbReference>
<protein>
    <submittedName>
        <fullName evidence="2">Uncharacterized protein</fullName>
    </submittedName>
</protein>
<accession>A0AAU9INE2</accession>
<feature type="transmembrane region" description="Helical" evidence="1">
    <location>
        <begin position="46"/>
        <end position="70"/>
    </location>
</feature>
<proteinExistence type="predicted"/>